<reference evidence="3" key="1">
    <citation type="journal article" date="2022" name="bioRxiv">
        <title>Sequencing and chromosome-scale assembly of the giantPleurodeles waltlgenome.</title>
        <authorList>
            <person name="Brown T."/>
            <person name="Elewa A."/>
            <person name="Iarovenko S."/>
            <person name="Subramanian E."/>
            <person name="Araus A.J."/>
            <person name="Petzold A."/>
            <person name="Susuki M."/>
            <person name="Suzuki K.-i.T."/>
            <person name="Hayashi T."/>
            <person name="Toyoda A."/>
            <person name="Oliveira C."/>
            <person name="Osipova E."/>
            <person name="Leigh N.D."/>
            <person name="Simon A."/>
            <person name="Yun M.H."/>
        </authorList>
    </citation>
    <scope>NUCLEOTIDE SEQUENCE</scope>
    <source>
        <strain evidence="3">20211129_DDA</strain>
        <tissue evidence="3">Liver</tissue>
    </source>
</reference>
<proteinExistence type="inferred from homology"/>
<evidence type="ECO:0008006" key="5">
    <source>
        <dbReference type="Google" id="ProtNLM"/>
    </source>
</evidence>
<evidence type="ECO:0000313" key="4">
    <source>
        <dbReference type="Proteomes" id="UP001066276"/>
    </source>
</evidence>
<gene>
    <name evidence="3" type="ORF">NDU88_007756</name>
</gene>
<comment type="caution">
    <text evidence="3">The sequence shown here is derived from an EMBL/GenBank/DDBJ whole genome shotgun (WGS) entry which is preliminary data.</text>
</comment>
<name>A0AAV7VQM5_PLEWA</name>
<dbReference type="AlphaFoldDB" id="A0AAV7VQM5"/>
<accession>A0AAV7VQM5</accession>
<dbReference type="PANTHER" id="PTHR31402">
    <property type="entry name" value="UPF0711 PROTEIN C18ORF21"/>
    <property type="match status" value="1"/>
</dbReference>
<keyword evidence="4" id="KW-1185">Reference proteome</keyword>
<sequence length="194" mass="21575">MPAGAGLCTRSSLQKLKGKPTDERICPFCFESLVPGNHTVRLKPKMKITTHILKLLKQEAKSCRLNLKQVKLLRKYKLSRSMLVITCNMCKKSRKHPGETRHFLVSNSPSTPKAKHGMKTPPELKKTPASGSKSNLSSPALTPRSSSSGHSSPSVLAKSLKKSKFHFSRLKMLLNQDEKEKIKKGDLQNFLSAL</sequence>
<dbReference type="EMBL" id="JANPWB010000003">
    <property type="protein sequence ID" value="KAJ1203975.1"/>
    <property type="molecule type" value="Genomic_DNA"/>
</dbReference>
<dbReference type="PANTHER" id="PTHR31402:SF2">
    <property type="entry name" value="UPF0711 PROTEIN C18ORF21"/>
    <property type="match status" value="1"/>
</dbReference>
<evidence type="ECO:0000256" key="1">
    <source>
        <dbReference type="ARBA" id="ARBA00006160"/>
    </source>
</evidence>
<comment type="similarity">
    <text evidence="1">Belongs to the UPF0711 family.</text>
</comment>
<dbReference type="Proteomes" id="UP001066276">
    <property type="component" value="Chromosome 2_1"/>
</dbReference>
<evidence type="ECO:0000313" key="3">
    <source>
        <dbReference type="EMBL" id="KAJ1203975.1"/>
    </source>
</evidence>
<organism evidence="3 4">
    <name type="scientific">Pleurodeles waltl</name>
    <name type="common">Iberian ribbed newt</name>
    <dbReference type="NCBI Taxonomy" id="8319"/>
    <lineage>
        <taxon>Eukaryota</taxon>
        <taxon>Metazoa</taxon>
        <taxon>Chordata</taxon>
        <taxon>Craniata</taxon>
        <taxon>Vertebrata</taxon>
        <taxon>Euteleostomi</taxon>
        <taxon>Amphibia</taxon>
        <taxon>Batrachia</taxon>
        <taxon>Caudata</taxon>
        <taxon>Salamandroidea</taxon>
        <taxon>Salamandridae</taxon>
        <taxon>Pleurodelinae</taxon>
        <taxon>Pleurodeles</taxon>
    </lineage>
</organism>
<feature type="compositionally biased region" description="Low complexity" evidence="2">
    <location>
        <begin position="136"/>
        <end position="154"/>
    </location>
</feature>
<feature type="region of interest" description="Disordered" evidence="2">
    <location>
        <begin position="98"/>
        <end position="155"/>
    </location>
</feature>
<protein>
    <recommendedName>
        <fullName evidence="5">CR021 protein</fullName>
    </recommendedName>
</protein>
<evidence type="ECO:0000256" key="2">
    <source>
        <dbReference type="SAM" id="MobiDB-lite"/>
    </source>
</evidence>
<dbReference type="Pfam" id="PF15719">
    <property type="entry name" value="Rmp24-like"/>
    <property type="match status" value="1"/>
</dbReference>
<dbReference type="InterPro" id="IPR029779">
    <property type="entry name" value="Rmp24-like"/>
</dbReference>